<dbReference type="InterPro" id="IPR015422">
    <property type="entry name" value="PyrdxlP-dep_Trfase_small"/>
</dbReference>
<evidence type="ECO:0000256" key="7">
    <source>
        <dbReference type="ARBA" id="ARBA00023014"/>
    </source>
</evidence>
<dbReference type="Gene3D" id="3.40.640.10">
    <property type="entry name" value="Type I PLP-dependent aspartate aminotransferase-like (Major domain)"/>
    <property type="match status" value="1"/>
</dbReference>
<dbReference type="PANTHER" id="PTHR11601:SF34">
    <property type="entry name" value="CYSTEINE DESULFURASE"/>
    <property type="match status" value="1"/>
</dbReference>
<dbReference type="Gene3D" id="1.10.260.50">
    <property type="match status" value="1"/>
</dbReference>
<dbReference type="InterPro" id="IPR015421">
    <property type="entry name" value="PyrdxlP-dep_Trfase_major"/>
</dbReference>
<evidence type="ECO:0000256" key="4">
    <source>
        <dbReference type="ARBA" id="ARBA00022723"/>
    </source>
</evidence>
<dbReference type="InterPro" id="IPR015424">
    <property type="entry name" value="PyrdxlP-dep_Trfase"/>
</dbReference>
<evidence type="ECO:0000256" key="2">
    <source>
        <dbReference type="ARBA" id="ARBA00006490"/>
    </source>
</evidence>
<dbReference type="EMBL" id="BMXS01000029">
    <property type="protein sequence ID" value="GGY07759.1"/>
    <property type="molecule type" value="Genomic_DNA"/>
</dbReference>
<dbReference type="InterPro" id="IPR000192">
    <property type="entry name" value="Aminotrans_V_dom"/>
</dbReference>
<comment type="catalytic activity">
    <reaction evidence="8">
        <text>(sulfur carrier)-H + L-cysteine = (sulfur carrier)-SH + L-alanine</text>
        <dbReference type="Rhea" id="RHEA:43892"/>
        <dbReference type="Rhea" id="RHEA-COMP:14737"/>
        <dbReference type="Rhea" id="RHEA-COMP:14739"/>
        <dbReference type="ChEBI" id="CHEBI:29917"/>
        <dbReference type="ChEBI" id="CHEBI:35235"/>
        <dbReference type="ChEBI" id="CHEBI:57972"/>
        <dbReference type="ChEBI" id="CHEBI:64428"/>
        <dbReference type="EC" id="2.8.1.7"/>
    </reaction>
</comment>
<evidence type="ECO:0000256" key="6">
    <source>
        <dbReference type="ARBA" id="ARBA00023004"/>
    </source>
</evidence>
<dbReference type="PANTHER" id="PTHR11601">
    <property type="entry name" value="CYSTEINE DESULFURYLASE FAMILY MEMBER"/>
    <property type="match status" value="1"/>
</dbReference>
<dbReference type="PIRSF" id="PIRSF005572">
    <property type="entry name" value="NifS"/>
    <property type="match status" value="1"/>
</dbReference>
<sequence length="385" mass="41441">MAMTNLAQPIYLDHNATTPPLPEVVEAVCETLRTAYGNPSSGHRQGEPARRLLQRARETLQSCLDTSDDQFVFTGSGTEANNLALRSLARHGSCIITSTIEHSSILSSATRLQAEGTAIEIIAVTEEGEVDLHALRQQLSTHHHAAVSIQWINNETGVIQPIREITALAREYGALVHIDAAQAIGKIDTAVEALAPDFLSLTAHKFNGPAGVGVLYAKQPELIDPLCVGGGQQSGWHAGTENTAGIAGLQCALELRYSELHEAIAHMAKLRGTFEQTVLDLCPWVRINGLKDRRVCNTSNMCFEGIEGQALVGRLDAQGIYCSQSSACTTGRPEPSHVLRAMGLSEAQAYASVRFSFGVTNTQEEAELAGTVVATEAEYLKRIFT</sequence>
<protein>
    <submittedName>
        <fullName evidence="10">Cysteine desulfurase NifS</fullName>
    </submittedName>
</protein>
<evidence type="ECO:0000313" key="11">
    <source>
        <dbReference type="Proteomes" id="UP000653056"/>
    </source>
</evidence>
<reference evidence="11" key="1">
    <citation type="journal article" date="2019" name="Int. J. Syst. Evol. Microbiol.">
        <title>The Global Catalogue of Microorganisms (GCM) 10K type strain sequencing project: providing services to taxonomists for standard genome sequencing and annotation.</title>
        <authorList>
            <consortium name="The Broad Institute Genomics Platform"/>
            <consortium name="The Broad Institute Genome Sequencing Center for Infectious Disease"/>
            <person name="Wu L."/>
            <person name="Ma J."/>
        </authorList>
    </citation>
    <scope>NUCLEOTIDE SEQUENCE [LARGE SCALE GENOMIC DNA]</scope>
    <source>
        <strain evidence="11">KCTC 22228</strain>
    </source>
</reference>
<dbReference type="InterPro" id="IPR016454">
    <property type="entry name" value="Cysteine_dSase"/>
</dbReference>
<feature type="domain" description="Aminotransferase class V" evidence="9">
    <location>
        <begin position="10"/>
        <end position="367"/>
    </location>
</feature>
<dbReference type="Pfam" id="PF00266">
    <property type="entry name" value="Aminotran_5"/>
    <property type="match status" value="1"/>
</dbReference>
<comment type="similarity">
    <text evidence="2">Belongs to the class-V pyridoxal-phosphate-dependent aminotransferase family. NifS/IscS subfamily.</text>
</comment>
<proteinExistence type="inferred from homology"/>
<evidence type="ECO:0000259" key="9">
    <source>
        <dbReference type="Pfam" id="PF00266"/>
    </source>
</evidence>
<comment type="cofactor">
    <cofactor evidence="1">
        <name>pyridoxal 5'-phosphate</name>
        <dbReference type="ChEBI" id="CHEBI:597326"/>
    </cofactor>
</comment>
<comment type="caution">
    <text evidence="10">The sequence shown here is derived from an EMBL/GenBank/DDBJ whole genome shotgun (WGS) entry which is preliminary data.</text>
</comment>
<keyword evidence="7" id="KW-0411">Iron-sulfur</keyword>
<evidence type="ECO:0000256" key="3">
    <source>
        <dbReference type="ARBA" id="ARBA00022679"/>
    </source>
</evidence>
<keyword evidence="11" id="KW-1185">Reference proteome</keyword>
<accession>A0ABQ2Z841</accession>
<keyword evidence="6" id="KW-0408">Iron</keyword>
<keyword evidence="3" id="KW-0808">Transferase</keyword>
<evidence type="ECO:0000256" key="5">
    <source>
        <dbReference type="ARBA" id="ARBA00022898"/>
    </source>
</evidence>
<gene>
    <name evidence="10" type="ORF">GCM10007160_38940</name>
</gene>
<keyword evidence="4" id="KW-0479">Metal-binding</keyword>
<dbReference type="Proteomes" id="UP000653056">
    <property type="component" value="Unassembled WGS sequence"/>
</dbReference>
<name>A0ABQ2Z841_9GAMM</name>
<keyword evidence="5" id="KW-0663">Pyridoxal phosphate</keyword>
<dbReference type="SUPFAM" id="SSF53383">
    <property type="entry name" value="PLP-dependent transferases"/>
    <property type="match status" value="1"/>
</dbReference>
<evidence type="ECO:0000256" key="1">
    <source>
        <dbReference type="ARBA" id="ARBA00001933"/>
    </source>
</evidence>
<evidence type="ECO:0000313" key="10">
    <source>
        <dbReference type="EMBL" id="GGY07759.1"/>
    </source>
</evidence>
<evidence type="ECO:0000256" key="8">
    <source>
        <dbReference type="ARBA" id="ARBA00050776"/>
    </source>
</evidence>
<organism evidence="10 11">
    <name type="scientific">Litchfieldella qijiaojingensis</name>
    <dbReference type="NCBI Taxonomy" id="980347"/>
    <lineage>
        <taxon>Bacteria</taxon>
        <taxon>Pseudomonadati</taxon>
        <taxon>Pseudomonadota</taxon>
        <taxon>Gammaproteobacteria</taxon>
        <taxon>Oceanospirillales</taxon>
        <taxon>Halomonadaceae</taxon>
        <taxon>Litchfieldella</taxon>
    </lineage>
</organism>
<dbReference type="Gene3D" id="3.90.1150.10">
    <property type="entry name" value="Aspartate Aminotransferase, domain 1"/>
    <property type="match status" value="1"/>
</dbReference>